<protein>
    <submittedName>
        <fullName evidence="1">Uncharacterized protein</fullName>
    </submittedName>
</protein>
<proteinExistence type="predicted"/>
<name>A0ACC3AIN9_9EURO</name>
<evidence type="ECO:0000313" key="2">
    <source>
        <dbReference type="Proteomes" id="UP001172386"/>
    </source>
</evidence>
<evidence type="ECO:0000313" key="1">
    <source>
        <dbReference type="EMBL" id="KAJ9663344.1"/>
    </source>
</evidence>
<gene>
    <name evidence="1" type="ORF">H2198_000861</name>
</gene>
<accession>A0ACC3AIN9</accession>
<reference evidence="1" key="1">
    <citation type="submission" date="2022-10" db="EMBL/GenBank/DDBJ databases">
        <title>Culturing micro-colonial fungi from biological soil crusts in the Mojave desert and describing Neophaeococcomyces mojavensis, and introducing the new genera and species Taxawa tesnikishii.</title>
        <authorList>
            <person name="Kurbessoian T."/>
            <person name="Stajich J.E."/>
        </authorList>
    </citation>
    <scope>NUCLEOTIDE SEQUENCE</scope>
    <source>
        <strain evidence="1">JES_112</strain>
    </source>
</reference>
<sequence>MPRLAWSGKTFSTTITAATVIQIVNTELHTTRLSTIYNKIPAGYTVPTNTNEQGTQTVQVTYSRTGRTLTTAIAFPTKFNFPPQKYEWEGVLPTTDGKGKEICSTAGSPVSVSIDYWTQPSTFTTPTHTYGPDPGGLLFTTYTEEVGKMITPVRSSFLDEVALQTCKAWFPPFPANAHPTARFITETSTSYEGGSTTKSKSTSTQPTSSASQRTTTLSPTPTSGRPATVTLTQTLTSGRSSNLTPTPTTQKVTTASLSTVVTEGLSGMTTLVNTVQVVSVVVSTPAQTFYTDYETPITQSITSTSLETVMTNGPSGPMTSINTVQIISIIVSAPANPGGTATNGMNNNLATPASNAARVSSAANLWMYLVNVLLLLSFPFVVR</sequence>
<comment type="caution">
    <text evidence="1">The sequence shown here is derived from an EMBL/GenBank/DDBJ whole genome shotgun (WGS) entry which is preliminary data.</text>
</comment>
<organism evidence="1 2">
    <name type="scientific">Neophaeococcomyces mojaviensis</name>
    <dbReference type="NCBI Taxonomy" id="3383035"/>
    <lineage>
        <taxon>Eukaryota</taxon>
        <taxon>Fungi</taxon>
        <taxon>Dikarya</taxon>
        <taxon>Ascomycota</taxon>
        <taxon>Pezizomycotina</taxon>
        <taxon>Eurotiomycetes</taxon>
        <taxon>Chaetothyriomycetidae</taxon>
        <taxon>Chaetothyriales</taxon>
        <taxon>Chaetothyriales incertae sedis</taxon>
        <taxon>Neophaeococcomyces</taxon>
    </lineage>
</organism>
<dbReference type="EMBL" id="JAPDRQ010000009">
    <property type="protein sequence ID" value="KAJ9663344.1"/>
    <property type="molecule type" value="Genomic_DNA"/>
</dbReference>
<dbReference type="Proteomes" id="UP001172386">
    <property type="component" value="Unassembled WGS sequence"/>
</dbReference>
<keyword evidence="2" id="KW-1185">Reference proteome</keyword>